<dbReference type="eggNOG" id="ENOG50346ZH">
    <property type="taxonomic scope" value="Bacteria"/>
</dbReference>
<dbReference type="AlphaFoldDB" id="F8C1G2"/>
<keyword evidence="1" id="KW-0472">Membrane</keyword>
<dbReference type="PATRIC" id="fig|504832.7.peg.3780"/>
<keyword evidence="2" id="KW-0614">Plasmid</keyword>
<reference evidence="2 3" key="1">
    <citation type="journal article" date="2011" name="J. Bacteriol.">
        <title>Complete genome sequences of the chemolithoautotrophic Oligotropha carboxidovorans strains OM4 and OM5.</title>
        <authorList>
            <person name="Volland S."/>
            <person name="Rachinger M."/>
            <person name="Strittmatter A."/>
            <person name="Daniel R."/>
            <person name="Gottschalk G."/>
            <person name="Meyer O."/>
        </authorList>
    </citation>
    <scope>NUCLEOTIDE SEQUENCE [LARGE SCALE GENOMIC DNA]</scope>
    <source>
        <strain evidence="3">ATCC 49405 / DSM 1227 / KCTC 32145 / OM5</strain>
        <plasmid evidence="2">pOC167</plasmid>
    </source>
</reference>
<keyword evidence="1" id="KW-1133">Transmembrane helix</keyword>
<dbReference type="KEGG" id="ocg:OCA5_pOC16700790"/>
<sequence>MSRERQAMQSDRAPASQTYARVVPGAGVGIMLFAMTLSSIVLLAIKASGAEAPKARIVGLGATSCQQFNDDIKSNPALRRDYLAWAQGFMSGIILSRPPGVDQGLDLAPKTFDLISQLHFLEDHCARNTAPDFSDAVEALYKRLRLEGKT</sequence>
<dbReference type="EMBL" id="CP002828">
    <property type="protein sequence ID" value="AEI08277.1"/>
    <property type="molecule type" value="Genomic_DNA"/>
</dbReference>
<keyword evidence="3" id="KW-1185">Reference proteome</keyword>
<accession>F8C1G2</accession>
<feature type="transmembrane region" description="Helical" evidence="1">
    <location>
        <begin position="21"/>
        <end position="45"/>
    </location>
</feature>
<proteinExistence type="predicted"/>
<dbReference type="HOGENOM" id="CLU_144007_0_0_5"/>
<evidence type="ECO:0000313" key="2">
    <source>
        <dbReference type="EMBL" id="AEI08277.1"/>
    </source>
</evidence>
<organism evidence="2 3">
    <name type="scientific">Afipia carboxidovorans (strain ATCC 49405 / DSM 1227 / KCTC 32145 / OM5)</name>
    <name type="common">Oligotropha carboxidovorans</name>
    <dbReference type="NCBI Taxonomy" id="504832"/>
    <lineage>
        <taxon>Bacteria</taxon>
        <taxon>Pseudomonadati</taxon>
        <taxon>Pseudomonadota</taxon>
        <taxon>Alphaproteobacteria</taxon>
        <taxon>Hyphomicrobiales</taxon>
        <taxon>Nitrobacteraceae</taxon>
        <taxon>Afipia</taxon>
    </lineage>
</organism>
<protein>
    <submittedName>
        <fullName evidence="2">Uncharacterized protein</fullName>
    </submittedName>
</protein>
<name>F8C1G2_AFIC5</name>
<gene>
    <name evidence="2" type="ordered locus">OCA5_pOC16700790</name>
</gene>
<evidence type="ECO:0000256" key="1">
    <source>
        <dbReference type="SAM" id="Phobius"/>
    </source>
</evidence>
<dbReference type="OrthoDB" id="8128853at2"/>
<dbReference type="Proteomes" id="UP000007730">
    <property type="component" value="Plasmid pOC167"/>
</dbReference>
<evidence type="ECO:0000313" key="3">
    <source>
        <dbReference type="Proteomes" id="UP000007730"/>
    </source>
</evidence>
<geneLocation type="plasmid" evidence="2 3">
    <name>pOC167</name>
</geneLocation>
<keyword evidence="1" id="KW-0812">Transmembrane</keyword>